<dbReference type="Proteomes" id="UP000544107">
    <property type="component" value="Unassembled WGS sequence"/>
</dbReference>
<evidence type="ECO:0000313" key="1">
    <source>
        <dbReference type="EMBL" id="MBB4008168.1"/>
    </source>
</evidence>
<dbReference type="GO" id="GO:0005737">
    <property type="term" value="C:cytoplasm"/>
    <property type="evidence" value="ECO:0007669"/>
    <property type="project" value="TreeGrafter"/>
</dbReference>
<dbReference type="InterPro" id="IPR036264">
    <property type="entry name" value="Bact_exopeptidase_dim_dom"/>
</dbReference>
<dbReference type="GO" id="GO:0071713">
    <property type="term" value="F:para-aminobenzoyl-glutamate hydrolase activity"/>
    <property type="evidence" value="ECO:0007669"/>
    <property type="project" value="TreeGrafter"/>
</dbReference>
<dbReference type="EMBL" id="JACIED010000003">
    <property type="protein sequence ID" value="MBB4008168.1"/>
    <property type="molecule type" value="Genomic_DNA"/>
</dbReference>
<dbReference type="Proteomes" id="UP000185598">
    <property type="component" value="Unassembled WGS sequence"/>
</dbReference>
<keyword evidence="1" id="KW-0121">Carboxypeptidase</keyword>
<dbReference type="AlphaFoldDB" id="A0A1Q8ZYH3"/>
<reference evidence="1 4" key="2">
    <citation type="submission" date="2020-08" db="EMBL/GenBank/DDBJ databases">
        <title>Genomic Encyclopedia of Type Strains, Phase IV (KMG-IV): sequencing the most valuable type-strain genomes for metagenomic binning, comparative biology and taxonomic classification.</title>
        <authorList>
            <person name="Goeker M."/>
        </authorList>
    </citation>
    <scope>NUCLEOTIDE SEQUENCE [LARGE SCALE GENOMIC DNA]</scope>
    <source>
        <strain evidence="1 4">DSM 100021</strain>
    </source>
</reference>
<dbReference type="EMBL" id="MKIN01000028">
    <property type="protein sequence ID" value="OLP47163.1"/>
    <property type="molecule type" value="Genomic_DNA"/>
</dbReference>
<comment type="caution">
    <text evidence="2">The sequence shown here is derived from an EMBL/GenBank/DDBJ whole genome shotgun (WGS) entry which is preliminary data.</text>
</comment>
<dbReference type="GO" id="GO:0046657">
    <property type="term" value="P:folic acid catabolic process"/>
    <property type="evidence" value="ECO:0007669"/>
    <property type="project" value="TreeGrafter"/>
</dbReference>
<dbReference type="PANTHER" id="PTHR30575">
    <property type="entry name" value="PEPTIDASE M20"/>
    <property type="match status" value="1"/>
</dbReference>
<dbReference type="PANTHER" id="PTHR30575:SF0">
    <property type="entry name" value="XAA-ARG DIPEPTIDASE"/>
    <property type="match status" value="1"/>
</dbReference>
<accession>A0A1Q8ZYH3</accession>
<keyword evidence="1" id="KW-0378">Hydrolase</keyword>
<dbReference type="InterPro" id="IPR052030">
    <property type="entry name" value="Peptidase_M20/M20A_hydrolases"/>
</dbReference>
<name>A0A1Q8ZYH3_9HYPH</name>
<gene>
    <name evidence="2" type="ORF">BJF91_10760</name>
    <name evidence="1" type="ORF">GGQ71_002448</name>
</gene>
<dbReference type="GO" id="GO:0004180">
    <property type="term" value="F:carboxypeptidase activity"/>
    <property type="evidence" value="ECO:0007669"/>
    <property type="project" value="UniProtKB-KW"/>
</dbReference>
<organism evidence="2 3">
    <name type="scientific">Allorhizobium taibaishanense</name>
    <dbReference type="NCBI Taxonomy" id="887144"/>
    <lineage>
        <taxon>Bacteria</taxon>
        <taxon>Pseudomonadati</taxon>
        <taxon>Pseudomonadota</taxon>
        <taxon>Alphaproteobacteria</taxon>
        <taxon>Hyphomicrobiales</taxon>
        <taxon>Rhizobiaceae</taxon>
        <taxon>Rhizobium/Agrobacterium group</taxon>
        <taxon>Allorhizobium</taxon>
    </lineage>
</organism>
<proteinExistence type="predicted"/>
<reference evidence="2 3" key="1">
    <citation type="submission" date="2016-09" db="EMBL/GenBank/DDBJ databases">
        <title>Rhizobium oryziradicis sp. nov., isolated from the root of rice.</title>
        <authorList>
            <person name="Zhao J."/>
            <person name="Zhang X."/>
        </authorList>
    </citation>
    <scope>NUCLEOTIDE SEQUENCE [LARGE SCALE GENOMIC DNA]</scope>
    <source>
        <strain evidence="2 3">14971</strain>
    </source>
</reference>
<dbReference type="GO" id="GO:0016805">
    <property type="term" value="F:dipeptidase activity"/>
    <property type="evidence" value="ECO:0007669"/>
    <property type="project" value="TreeGrafter"/>
</dbReference>
<keyword evidence="1" id="KW-0645">Protease</keyword>
<evidence type="ECO:0000313" key="2">
    <source>
        <dbReference type="EMBL" id="OLP47163.1"/>
    </source>
</evidence>
<dbReference type="STRING" id="887144.BJF91_10760"/>
<protein>
    <submittedName>
        <fullName evidence="1">Metal-dependent amidase/aminoacylase/carboxypeptidase family protein</fullName>
    </submittedName>
</protein>
<evidence type="ECO:0000313" key="4">
    <source>
        <dbReference type="Proteomes" id="UP000544107"/>
    </source>
</evidence>
<evidence type="ECO:0000313" key="3">
    <source>
        <dbReference type="Proteomes" id="UP000185598"/>
    </source>
</evidence>
<dbReference type="SUPFAM" id="SSF55031">
    <property type="entry name" value="Bacterial exopeptidase dimerisation domain"/>
    <property type="match status" value="1"/>
</dbReference>
<keyword evidence="3" id="KW-1185">Reference proteome</keyword>
<sequence>MTRDERLEHIWSIISGRPALDAVELMNVGINLLRVDMTRDCRFHYATTDAGGRAANVVQAKAEWLYLIRVPGMLKALALTERVDQLARGAAIARAIYSRP</sequence>
<dbReference type="Gene3D" id="3.30.70.360">
    <property type="match status" value="1"/>
</dbReference>